<name>W6QF58_PENRF</name>
<sequence length="72" mass="8057">MAYTGSVRHFLKISHESKRSEFATVGRRGALEQPFGLLVWMLRRAAAISPAHSKENSAETYSLVGSEEMVFE</sequence>
<accession>W6QF58</accession>
<dbReference type="OrthoDB" id="4363545at2759"/>
<proteinExistence type="predicted"/>
<evidence type="ECO:0000313" key="1">
    <source>
        <dbReference type="EMBL" id="CDM35120.1"/>
    </source>
</evidence>
<organism evidence="1 2">
    <name type="scientific">Penicillium roqueforti (strain FM164)</name>
    <dbReference type="NCBI Taxonomy" id="1365484"/>
    <lineage>
        <taxon>Eukaryota</taxon>
        <taxon>Fungi</taxon>
        <taxon>Dikarya</taxon>
        <taxon>Ascomycota</taxon>
        <taxon>Pezizomycotina</taxon>
        <taxon>Eurotiomycetes</taxon>
        <taxon>Eurotiomycetidae</taxon>
        <taxon>Eurotiales</taxon>
        <taxon>Aspergillaceae</taxon>
        <taxon>Penicillium</taxon>
    </lineage>
</organism>
<dbReference type="Proteomes" id="UP000030686">
    <property type="component" value="Unassembled WGS sequence"/>
</dbReference>
<dbReference type="AlphaFoldDB" id="W6QF58"/>
<protein>
    <submittedName>
        <fullName evidence="1">Genomic scaffold, ProqFM164S04</fullName>
    </submittedName>
</protein>
<dbReference type="EMBL" id="HG792018">
    <property type="protein sequence ID" value="CDM35120.1"/>
    <property type="molecule type" value="Genomic_DNA"/>
</dbReference>
<evidence type="ECO:0000313" key="2">
    <source>
        <dbReference type="Proteomes" id="UP000030686"/>
    </source>
</evidence>
<gene>
    <name evidence="1" type="ORF">PROQFM164_S04g000001</name>
</gene>
<keyword evidence="2" id="KW-1185">Reference proteome</keyword>
<reference evidence="1" key="1">
    <citation type="journal article" date="2014" name="Nat. Commun.">
        <title>Multiple recent horizontal transfers of a large genomic region in cheese making fungi.</title>
        <authorList>
            <person name="Cheeseman K."/>
            <person name="Ropars J."/>
            <person name="Renault P."/>
            <person name="Dupont J."/>
            <person name="Gouzy J."/>
            <person name="Branca A."/>
            <person name="Abraham A.L."/>
            <person name="Ceppi M."/>
            <person name="Conseiller E."/>
            <person name="Debuchy R."/>
            <person name="Malagnac F."/>
            <person name="Goarin A."/>
            <person name="Silar P."/>
            <person name="Lacoste S."/>
            <person name="Sallet E."/>
            <person name="Bensimon A."/>
            <person name="Giraud T."/>
            <person name="Brygoo Y."/>
        </authorList>
    </citation>
    <scope>NUCLEOTIDE SEQUENCE [LARGE SCALE GENOMIC DNA]</scope>
    <source>
        <strain evidence="1">FM164</strain>
    </source>
</reference>